<evidence type="ECO:0000313" key="2">
    <source>
        <dbReference type="EMBL" id="OXA87130.1"/>
    </source>
</evidence>
<dbReference type="Proteomes" id="UP000032061">
    <property type="component" value="Unassembled WGS sequence"/>
</dbReference>
<reference evidence="1 3" key="1">
    <citation type="submission" date="2015-01" db="EMBL/GenBank/DDBJ databases">
        <title>Genome of Flavobacterium hibernum DSM 12611.</title>
        <authorList>
            <person name="Stropko S.J."/>
            <person name="Pipes S.E."/>
            <person name="Newman J.D."/>
        </authorList>
    </citation>
    <scope>NUCLEOTIDE SEQUENCE [LARGE SCALE GENOMIC DNA]</scope>
    <source>
        <strain evidence="1 3">DSM 12611</strain>
    </source>
</reference>
<dbReference type="EMBL" id="MUGX01000013">
    <property type="protein sequence ID" value="OXA87130.1"/>
    <property type="molecule type" value="Genomic_DNA"/>
</dbReference>
<accession>A0A0D0EEF9</accession>
<organism evidence="1 3">
    <name type="scientific">Flavobacterium hibernum</name>
    <dbReference type="NCBI Taxonomy" id="37752"/>
    <lineage>
        <taxon>Bacteria</taxon>
        <taxon>Pseudomonadati</taxon>
        <taxon>Bacteroidota</taxon>
        <taxon>Flavobacteriia</taxon>
        <taxon>Flavobacteriales</taxon>
        <taxon>Flavobacteriaceae</taxon>
        <taxon>Flavobacterium</taxon>
    </lineage>
</organism>
<dbReference type="EMBL" id="JPRK01000011">
    <property type="protein sequence ID" value="KIO52284.1"/>
    <property type="molecule type" value="Genomic_DNA"/>
</dbReference>
<keyword evidence="4" id="KW-1185">Reference proteome</keyword>
<dbReference type="Proteomes" id="UP000198302">
    <property type="component" value="Unassembled WGS sequence"/>
</dbReference>
<evidence type="ECO:0000313" key="1">
    <source>
        <dbReference type="EMBL" id="KIO52284.1"/>
    </source>
</evidence>
<name>A0A0D0EEF9_9FLAO</name>
<protein>
    <submittedName>
        <fullName evidence="1">Uncharacterized protein</fullName>
    </submittedName>
</protein>
<sequence length="372" mass="38885">MNKKEFYRKQLNIMKKIIYILIVLQSSFIGAQTKTVVTPYGERVTIHPNANNGLTPNNGYLQLGGDLTKASVLATSGSNTLAINGLIAGAPTDKLVVLDAGGVLKTFLPSSLPMWFLGGNTNGVLQTLGTNDAFDLPIKTNNVERMRITAAGKIGIGTATPSNNLEISGTNGIGTGLKLPTGAGSGKVLTSDANGNGIWQAAAIQMQTVAVSAGGAKPFQNTTGTDWQLIDFFSNVVFDDAKALYGAAYGWNTATNSYTVARDGKYRISLNMYALGTVSAISNGYTASAGDNWRVAAVFNNVNGQAGKSTMPFISLTVSSNDQSVFVSGVVLLKAGDIVNFKTINAATGGASMRPALYYGANGHSIMTIESL</sequence>
<evidence type="ECO:0000313" key="4">
    <source>
        <dbReference type="Proteomes" id="UP000198302"/>
    </source>
</evidence>
<gene>
    <name evidence="2" type="ORF">B0A73_12535</name>
    <name evidence="1" type="ORF">IW18_14285</name>
</gene>
<reference evidence="2 4" key="2">
    <citation type="submission" date="2016-11" db="EMBL/GenBank/DDBJ databases">
        <title>Whole genomes of Flavobacteriaceae.</title>
        <authorList>
            <person name="Stine C."/>
            <person name="Li C."/>
            <person name="Tadesse D."/>
        </authorList>
    </citation>
    <scope>NUCLEOTIDE SEQUENCE [LARGE SCALE GENOMIC DNA]</scope>
    <source>
        <strain evidence="2 4">ATCC 51468</strain>
    </source>
</reference>
<proteinExistence type="predicted"/>
<comment type="caution">
    <text evidence="1">The sequence shown here is derived from an EMBL/GenBank/DDBJ whole genome shotgun (WGS) entry which is preliminary data.</text>
</comment>
<dbReference type="STRING" id="37752.IW18_14285"/>
<evidence type="ECO:0000313" key="3">
    <source>
        <dbReference type="Proteomes" id="UP000032061"/>
    </source>
</evidence>
<dbReference type="AlphaFoldDB" id="A0A0D0EEF9"/>